<dbReference type="RefSeq" id="XP_021879805.1">
    <property type="nucleotide sequence ID" value="XM_022019360.1"/>
</dbReference>
<evidence type="ECO:0000313" key="4">
    <source>
        <dbReference type="EMBL" id="ORZ11708.1"/>
    </source>
</evidence>
<proteinExistence type="predicted"/>
<dbReference type="EMBL" id="MCFF01000029">
    <property type="protein sequence ID" value="ORZ10987.1"/>
    <property type="molecule type" value="Genomic_DNA"/>
</dbReference>
<feature type="chain" id="PRO_5011907720" evidence="2">
    <location>
        <begin position="16"/>
        <end position="135"/>
    </location>
</feature>
<dbReference type="AlphaFoldDB" id="A0A1Y2GJR5"/>
<evidence type="ECO:0000313" key="3">
    <source>
        <dbReference type="EMBL" id="ORZ10987.1"/>
    </source>
</evidence>
<name>A0A1Y2GJR5_9FUNG</name>
<feature type="region of interest" description="Disordered" evidence="1">
    <location>
        <begin position="38"/>
        <end position="74"/>
    </location>
</feature>
<keyword evidence="5" id="KW-1185">Reference proteome</keyword>
<reference evidence="4 5" key="1">
    <citation type="submission" date="2016-07" db="EMBL/GenBank/DDBJ databases">
        <title>Pervasive Adenine N6-methylation of Active Genes in Fungi.</title>
        <authorList>
            <consortium name="DOE Joint Genome Institute"/>
            <person name="Mondo S.J."/>
            <person name="Dannebaum R.O."/>
            <person name="Kuo R.C."/>
            <person name="Labutti K."/>
            <person name="Haridas S."/>
            <person name="Kuo A."/>
            <person name="Salamov A."/>
            <person name="Ahrendt S.R."/>
            <person name="Lipzen A."/>
            <person name="Sullivan W."/>
            <person name="Andreopoulos W.B."/>
            <person name="Clum A."/>
            <person name="Lindquist E."/>
            <person name="Daum C."/>
            <person name="Ramamoorthy G.K."/>
            <person name="Gryganskyi A."/>
            <person name="Culley D."/>
            <person name="Magnuson J.K."/>
            <person name="James T.Y."/>
            <person name="O'Malley M.A."/>
            <person name="Stajich J.E."/>
            <person name="Spatafora J.W."/>
            <person name="Visel A."/>
            <person name="Grigoriev I.V."/>
        </authorList>
    </citation>
    <scope>NUCLEOTIDE SEQUENCE [LARGE SCALE GENOMIC DNA]</scope>
    <source>
        <strain evidence="4 5">NRRL 3116</strain>
    </source>
</reference>
<dbReference type="GeneID" id="33561205"/>
<comment type="caution">
    <text evidence="4">The sequence shown here is derived from an EMBL/GenBank/DDBJ whole genome shotgun (WGS) entry which is preliminary data.</text>
</comment>
<accession>A0A1Y2GJR5</accession>
<dbReference type="EMBL" id="MCFF01000027">
    <property type="protein sequence ID" value="ORZ11708.1"/>
    <property type="molecule type" value="Genomic_DNA"/>
</dbReference>
<evidence type="ECO:0000256" key="1">
    <source>
        <dbReference type="SAM" id="MobiDB-lite"/>
    </source>
</evidence>
<evidence type="ECO:0000313" key="5">
    <source>
        <dbReference type="Proteomes" id="UP000193648"/>
    </source>
</evidence>
<protein>
    <submittedName>
        <fullName evidence="4">Uncharacterized protein</fullName>
    </submittedName>
</protein>
<organism evidence="4 5">
    <name type="scientific">Lobosporangium transversale</name>
    <dbReference type="NCBI Taxonomy" id="64571"/>
    <lineage>
        <taxon>Eukaryota</taxon>
        <taxon>Fungi</taxon>
        <taxon>Fungi incertae sedis</taxon>
        <taxon>Mucoromycota</taxon>
        <taxon>Mortierellomycotina</taxon>
        <taxon>Mortierellomycetes</taxon>
        <taxon>Mortierellales</taxon>
        <taxon>Mortierellaceae</taxon>
        <taxon>Lobosporangium</taxon>
    </lineage>
</organism>
<sequence length="135" mass="14161">MATLALFIHLPGHLCMLLHLPLPLPLPPHFTAHKKVNNNNAHTPVKQVPSPEPTAIARAPSPVPKNGSYSGSPASIRANSCRPFAPSDKTTSTQTIPLSASIRTTATTATAATATAPSPKLCTAQVILTIRTTIF</sequence>
<dbReference type="InParanoid" id="A0A1Y2GJR5"/>
<evidence type="ECO:0000256" key="2">
    <source>
        <dbReference type="SAM" id="SignalP"/>
    </source>
</evidence>
<feature type="signal peptide" evidence="2">
    <location>
        <begin position="1"/>
        <end position="15"/>
    </location>
</feature>
<keyword evidence="2" id="KW-0732">Signal</keyword>
<gene>
    <name evidence="4" type="ORF">BCR41DRAFT_108041</name>
    <name evidence="3" type="ORF">BCR41DRAFT_115084</name>
</gene>
<dbReference type="Proteomes" id="UP000193648">
    <property type="component" value="Unassembled WGS sequence"/>
</dbReference>